<reference evidence="2" key="1">
    <citation type="submission" date="2021-03" db="EMBL/GenBank/DDBJ databases">
        <title>novel species isolated from a fishpond in China.</title>
        <authorList>
            <person name="Lu H."/>
            <person name="Cai Z."/>
        </authorList>
    </citation>
    <scope>NUCLEOTIDE SEQUENCE</scope>
    <source>
        <strain evidence="2">JCM 30855</strain>
    </source>
</reference>
<gene>
    <name evidence="2" type="ORF">J0A66_09600</name>
</gene>
<accession>A0A939DMT8</accession>
<evidence type="ECO:0000313" key="3">
    <source>
        <dbReference type="Proteomes" id="UP000664654"/>
    </source>
</evidence>
<evidence type="ECO:0000313" key="2">
    <source>
        <dbReference type="EMBL" id="MBN7825474.1"/>
    </source>
</evidence>
<sequence length="69" mass="7600">MKRFFSLPSCCFTLLFTGMTCLVWLHLAHSEGGTPMAMDNPMFMLVFGWSLILGGCIAGLIFLLRPAEG</sequence>
<comment type="caution">
    <text evidence="2">The sequence shown here is derived from an EMBL/GenBank/DDBJ whole genome shotgun (WGS) entry which is preliminary data.</text>
</comment>
<keyword evidence="1" id="KW-1133">Transmembrane helix</keyword>
<protein>
    <submittedName>
        <fullName evidence="2">Uncharacterized protein</fullName>
    </submittedName>
</protein>
<dbReference type="EMBL" id="JAFKCV010000004">
    <property type="protein sequence ID" value="MBN7825474.1"/>
    <property type="molecule type" value="Genomic_DNA"/>
</dbReference>
<keyword evidence="3" id="KW-1185">Reference proteome</keyword>
<proteinExistence type="predicted"/>
<keyword evidence="1" id="KW-0812">Transmembrane</keyword>
<keyword evidence="1" id="KW-0472">Membrane</keyword>
<feature type="transmembrane region" description="Helical" evidence="1">
    <location>
        <begin position="46"/>
        <end position="64"/>
    </location>
</feature>
<evidence type="ECO:0000256" key="1">
    <source>
        <dbReference type="SAM" id="Phobius"/>
    </source>
</evidence>
<dbReference type="Proteomes" id="UP000664654">
    <property type="component" value="Unassembled WGS sequence"/>
</dbReference>
<dbReference type="RefSeq" id="WP_206573579.1">
    <property type="nucleotide sequence ID" value="NZ_JAFKCV010000004.1"/>
</dbReference>
<organism evidence="2 3">
    <name type="scientific">Bowmanella dokdonensis</name>
    <dbReference type="NCBI Taxonomy" id="751969"/>
    <lineage>
        <taxon>Bacteria</taxon>
        <taxon>Pseudomonadati</taxon>
        <taxon>Pseudomonadota</taxon>
        <taxon>Gammaproteobacteria</taxon>
        <taxon>Alteromonadales</taxon>
        <taxon>Alteromonadaceae</taxon>
        <taxon>Bowmanella</taxon>
    </lineage>
</organism>
<dbReference type="AlphaFoldDB" id="A0A939DMT8"/>
<name>A0A939DMT8_9ALTE</name>